<comment type="caution">
    <text evidence="1">The sequence shown here is derived from an EMBL/GenBank/DDBJ whole genome shotgun (WGS) entry which is preliminary data.</text>
</comment>
<name>A0ABV6M7N1_9ACTN</name>
<dbReference type="InterPro" id="IPR049777">
    <property type="entry name" value="SCO2524-like"/>
</dbReference>
<proteinExistence type="predicted"/>
<dbReference type="RefSeq" id="WP_377253941.1">
    <property type="nucleotide sequence ID" value="NZ_JBHLUH010000050.1"/>
</dbReference>
<organism evidence="1 2">
    <name type="scientific">Phytohabitans kaempferiae</name>
    <dbReference type="NCBI Taxonomy" id="1620943"/>
    <lineage>
        <taxon>Bacteria</taxon>
        <taxon>Bacillati</taxon>
        <taxon>Actinomycetota</taxon>
        <taxon>Actinomycetes</taxon>
        <taxon>Micromonosporales</taxon>
        <taxon>Micromonosporaceae</taxon>
    </lineage>
</organism>
<sequence>MRMQPRQQLLEVWRATARSSLQDGKWTWGGRDRANSISDAEQLLCLMTPATTVESFAIDQPNATDEDVAAALRLLGDPVEIPRRMVRVLTDYMERYTDETGTPIFSGDSYFRSAESDREPTHAQTALDVVDSFAMSVTLTLATIGFLRVFRSELSRDDIRSEVDALERLASTRLTAAMIGLLRSFTVSVFDADAGFGKALVRTANQGELPARQVVDSLRRALRQVSATLREVTIGSGAQQVLDLDNPNRLFECGWSWGIVKNAPEIALEDERIDIGVQREGVAQAAPYLYFTVVALDGIAALFSERTRILGLLNEEQQRLARALQIRWDLTQQYWATIASFDPVRWPLEDIPWRTTDEREGDYLSLLVSAVTVQELESRRGSDVDLERVGRILEELGNRGRVTRRPIEHDLALALHSPGFAFQLEGSEELGGPQLTWVASDYSPLLLKRTLQVAGLVRDPELRGRLLSQADLVWDHLVKRRLIDGSARDLWDRPSGAFSQIPASDDAPSWYYTERVVECLVAAANLVRRSPLRSDQLTALAGELLNEADHLFDRELLDGGSDAGPALRHALQNARASLRRARQLLSDRPGTAYVLASDVLRELDRLAAARQNVFEAD</sequence>
<dbReference type="EMBL" id="JBHLUH010000050">
    <property type="protein sequence ID" value="MFC0530712.1"/>
    <property type="molecule type" value="Genomic_DNA"/>
</dbReference>
<evidence type="ECO:0000313" key="1">
    <source>
        <dbReference type="EMBL" id="MFC0530712.1"/>
    </source>
</evidence>
<dbReference type="NCBIfam" id="NF040567">
    <property type="entry name" value="SCO2524_fam"/>
    <property type="match status" value="1"/>
</dbReference>
<dbReference type="Proteomes" id="UP001589867">
    <property type="component" value="Unassembled WGS sequence"/>
</dbReference>
<keyword evidence="2" id="KW-1185">Reference proteome</keyword>
<accession>A0ABV6M7N1</accession>
<protein>
    <submittedName>
        <fullName evidence="1">SCO2524 family protein</fullName>
    </submittedName>
</protein>
<evidence type="ECO:0000313" key="2">
    <source>
        <dbReference type="Proteomes" id="UP001589867"/>
    </source>
</evidence>
<reference evidence="1 2" key="1">
    <citation type="submission" date="2024-09" db="EMBL/GenBank/DDBJ databases">
        <authorList>
            <person name="Sun Q."/>
            <person name="Mori K."/>
        </authorList>
    </citation>
    <scope>NUCLEOTIDE SEQUENCE [LARGE SCALE GENOMIC DNA]</scope>
    <source>
        <strain evidence="1 2">TBRC 3947</strain>
    </source>
</reference>
<gene>
    <name evidence="1" type="ORF">ACFFIA_23910</name>
</gene>